<dbReference type="Proteomes" id="UP000494040">
    <property type="component" value="Unassembled WGS sequence"/>
</dbReference>
<accession>A0A8I6RW28</accession>
<name>A0A8I6RW28_CIMLE</name>
<dbReference type="KEGG" id="clec:106668308"/>
<keyword evidence="2" id="KW-1185">Reference proteome</keyword>
<dbReference type="AlphaFoldDB" id="A0A8I6RW28"/>
<dbReference type="OrthoDB" id="6628419at2759"/>
<protein>
    <submittedName>
        <fullName evidence="1">Uncharacterized protein</fullName>
    </submittedName>
</protein>
<dbReference type="RefSeq" id="XP_014252416.1">
    <property type="nucleotide sequence ID" value="XM_014396930.2"/>
</dbReference>
<reference evidence="1" key="1">
    <citation type="submission" date="2022-01" db="UniProtKB">
        <authorList>
            <consortium name="EnsemblMetazoa"/>
        </authorList>
    </citation>
    <scope>IDENTIFICATION</scope>
</reference>
<evidence type="ECO:0000313" key="1">
    <source>
        <dbReference type="EnsemblMetazoa" id="XP_014252416.1"/>
    </source>
</evidence>
<sequence length="369" mass="43829">MGKFNDMSELMTELMLDSDYDMLEDVTVCPKKTNSESSFKFTYISNSEFNAIHKQVKRERQRKREEKEWEIFMQKQQAQEYKVEGRDASTITNVTVIDHNDPKSEPETTTQGDSILFNDEQVELIRPHYDPNVKEIYTAEVALKNPSQNIIQFVHVSSDMHENYTIEQAQESYKFREQLGGKFIVDKIERFQARIITTLKVIGDVLSKYPYDSFLKNGIDIKRNQVRNVAFSKRFKSNYHYHLVCQIKSIEKLLKNKTLQKAKPNLKVIEKLLSSHQVIFQALQVVEKHLIGTYPVNETFCWLRDFTELISNLYNLPSYYEKTFKNYNEMKNACQELIYIIDNFNDRMAELELFEKFNRPLKRQYQTRY</sequence>
<dbReference type="EnsemblMetazoa" id="XM_014396930.2">
    <property type="protein sequence ID" value="XP_014252416.1"/>
    <property type="gene ID" value="LOC106668308"/>
</dbReference>
<dbReference type="GeneID" id="106668308"/>
<organism evidence="1 2">
    <name type="scientific">Cimex lectularius</name>
    <name type="common">Bed bug</name>
    <name type="synonym">Acanthia lectularia</name>
    <dbReference type="NCBI Taxonomy" id="79782"/>
    <lineage>
        <taxon>Eukaryota</taxon>
        <taxon>Metazoa</taxon>
        <taxon>Ecdysozoa</taxon>
        <taxon>Arthropoda</taxon>
        <taxon>Hexapoda</taxon>
        <taxon>Insecta</taxon>
        <taxon>Pterygota</taxon>
        <taxon>Neoptera</taxon>
        <taxon>Paraneoptera</taxon>
        <taxon>Hemiptera</taxon>
        <taxon>Heteroptera</taxon>
        <taxon>Panheteroptera</taxon>
        <taxon>Cimicomorpha</taxon>
        <taxon>Cimicidae</taxon>
        <taxon>Cimex</taxon>
    </lineage>
</organism>
<evidence type="ECO:0000313" key="2">
    <source>
        <dbReference type="Proteomes" id="UP000494040"/>
    </source>
</evidence>
<proteinExistence type="predicted"/>